<sequence length="171" mass="18784">MKCNLLPLGYRQHHGLWQRPACLGLLLMLTVCLGAGLFFQYQLHREKAYYTDCLYPLQQQIRQGNEAIRRGQAQVERAAKERPAGPLSPSLMVALAGSKPEGLAVEKVSSRSGRVVIEGRTASPDTPQQWQRSLQQQGLGQAAVARMKPDMGQGIPFALEVTCREGVAKTG</sequence>
<evidence type="ECO:0000313" key="2">
    <source>
        <dbReference type="Proteomes" id="UP000536773"/>
    </source>
</evidence>
<accession>A0A1M6P6M3</accession>
<name>A0A1M6P6M3_MEGEL</name>
<dbReference type="EMBL" id="JABBJH010000012">
    <property type="protein sequence ID" value="NMK39511.1"/>
    <property type="molecule type" value="Genomic_DNA"/>
</dbReference>
<evidence type="ECO:0000313" key="1">
    <source>
        <dbReference type="EMBL" id="NMK39511.1"/>
    </source>
</evidence>
<organism evidence="1 2">
    <name type="scientific">Megasphaera elsdenii</name>
    <dbReference type="NCBI Taxonomy" id="907"/>
    <lineage>
        <taxon>Bacteria</taxon>
        <taxon>Bacillati</taxon>
        <taxon>Bacillota</taxon>
        <taxon>Negativicutes</taxon>
        <taxon>Veillonellales</taxon>
        <taxon>Veillonellaceae</taxon>
        <taxon>Megasphaera</taxon>
    </lineage>
</organism>
<dbReference type="Proteomes" id="UP000536773">
    <property type="component" value="Unassembled WGS sequence"/>
</dbReference>
<protein>
    <submittedName>
        <fullName evidence="1">Uncharacterized protein</fullName>
    </submittedName>
</protein>
<gene>
    <name evidence="1" type="ORF">HG933_09050</name>
</gene>
<comment type="caution">
    <text evidence="1">The sequence shown here is derived from an EMBL/GenBank/DDBJ whole genome shotgun (WGS) entry which is preliminary data.</text>
</comment>
<dbReference type="AlphaFoldDB" id="A0A1M6P6M3"/>
<dbReference type="RefSeq" id="WP_054336778.1">
    <property type="nucleotide sequence ID" value="NZ_CABMON010000010.1"/>
</dbReference>
<proteinExistence type="predicted"/>
<reference evidence="1 2" key="1">
    <citation type="submission" date="2020-04" db="EMBL/GenBank/DDBJ databases">
        <authorList>
            <person name="Hitch T.C.A."/>
            <person name="Wylensek D."/>
            <person name="Clavel T."/>
        </authorList>
    </citation>
    <scope>NUCLEOTIDE SEQUENCE [LARGE SCALE GENOMIC DNA]</scope>
    <source>
        <strain evidence="1 2">WCA-386-APC-2A</strain>
    </source>
</reference>